<proteinExistence type="predicted"/>
<gene>
    <name evidence="6" type="ORF">OU798_17905</name>
</gene>
<dbReference type="AlphaFoldDB" id="A0A9X3J788"/>
<keyword evidence="4" id="KW-0732">Signal</keyword>
<dbReference type="EMBL" id="JAPOHD010000031">
    <property type="protein sequence ID" value="MCY1722233.1"/>
    <property type="molecule type" value="Genomic_DNA"/>
</dbReference>
<feature type="domain" description="TonB-dependent receptor plug" evidence="5">
    <location>
        <begin position="147"/>
        <end position="223"/>
    </location>
</feature>
<dbReference type="Proteomes" id="UP001145087">
    <property type="component" value="Unassembled WGS sequence"/>
</dbReference>
<keyword evidence="7" id="KW-1185">Reference proteome</keyword>
<dbReference type="Pfam" id="PF07715">
    <property type="entry name" value="Plug"/>
    <property type="match status" value="1"/>
</dbReference>
<protein>
    <submittedName>
        <fullName evidence="6">TonB-dependent receptor</fullName>
    </submittedName>
</protein>
<dbReference type="Gene3D" id="2.40.170.20">
    <property type="entry name" value="TonB-dependent receptor, beta-barrel domain"/>
    <property type="match status" value="1"/>
</dbReference>
<dbReference type="SUPFAM" id="SSF49464">
    <property type="entry name" value="Carboxypeptidase regulatory domain-like"/>
    <property type="match status" value="1"/>
</dbReference>
<evidence type="ECO:0000259" key="5">
    <source>
        <dbReference type="Pfam" id="PF07715"/>
    </source>
</evidence>
<keyword evidence="3" id="KW-0998">Cell outer membrane</keyword>
<feature type="signal peptide" evidence="4">
    <location>
        <begin position="1"/>
        <end position="23"/>
    </location>
</feature>
<keyword evidence="6" id="KW-0675">Receptor</keyword>
<reference evidence="6" key="1">
    <citation type="submission" date="2022-11" db="EMBL/GenBank/DDBJ databases">
        <title>Marilongibacter aestuarii gen. nov., sp. nov., isolated from tidal flat sediment.</title>
        <authorList>
            <person name="Jiayan W."/>
        </authorList>
    </citation>
    <scope>NUCLEOTIDE SEQUENCE</scope>
    <source>
        <strain evidence="6">Z1-6</strain>
    </source>
</reference>
<dbReference type="InterPro" id="IPR037066">
    <property type="entry name" value="Plug_dom_sf"/>
</dbReference>
<dbReference type="InterPro" id="IPR036942">
    <property type="entry name" value="Beta-barrel_TonB_sf"/>
</dbReference>
<dbReference type="InterPro" id="IPR012910">
    <property type="entry name" value="Plug_dom"/>
</dbReference>
<dbReference type="Gene3D" id="2.170.130.10">
    <property type="entry name" value="TonB-dependent receptor, plug domain"/>
    <property type="match status" value="1"/>
</dbReference>
<dbReference type="Pfam" id="PF13715">
    <property type="entry name" value="CarbopepD_reg_2"/>
    <property type="match status" value="1"/>
</dbReference>
<keyword evidence="2" id="KW-0472">Membrane</keyword>
<evidence type="ECO:0000313" key="7">
    <source>
        <dbReference type="Proteomes" id="UP001145087"/>
    </source>
</evidence>
<dbReference type="InterPro" id="IPR008969">
    <property type="entry name" value="CarboxyPept-like_regulatory"/>
</dbReference>
<dbReference type="RefSeq" id="WP_343334558.1">
    <property type="nucleotide sequence ID" value="NZ_JAPOHD010000031.1"/>
</dbReference>
<dbReference type="Gene3D" id="2.60.40.1120">
    <property type="entry name" value="Carboxypeptidase-like, regulatory domain"/>
    <property type="match status" value="1"/>
</dbReference>
<organism evidence="6 7">
    <name type="scientific">Draconibacterium aestuarii</name>
    <dbReference type="NCBI Taxonomy" id="2998507"/>
    <lineage>
        <taxon>Bacteria</taxon>
        <taxon>Pseudomonadati</taxon>
        <taxon>Bacteroidota</taxon>
        <taxon>Bacteroidia</taxon>
        <taxon>Marinilabiliales</taxon>
        <taxon>Prolixibacteraceae</taxon>
        <taxon>Draconibacterium</taxon>
    </lineage>
</organism>
<evidence type="ECO:0000256" key="1">
    <source>
        <dbReference type="ARBA" id="ARBA00004442"/>
    </source>
</evidence>
<name>A0A9X3J788_9BACT</name>
<dbReference type="GO" id="GO:0009279">
    <property type="term" value="C:cell outer membrane"/>
    <property type="evidence" value="ECO:0007669"/>
    <property type="project" value="UniProtKB-SubCell"/>
</dbReference>
<evidence type="ECO:0000256" key="2">
    <source>
        <dbReference type="ARBA" id="ARBA00023136"/>
    </source>
</evidence>
<comment type="subcellular location">
    <subcellularLocation>
        <location evidence="1">Cell outer membrane</location>
    </subcellularLocation>
</comment>
<dbReference type="SUPFAM" id="SSF56935">
    <property type="entry name" value="Porins"/>
    <property type="match status" value="1"/>
</dbReference>
<evidence type="ECO:0000313" key="6">
    <source>
        <dbReference type="EMBL" id="MCY1722233.1"/>
    </source>
</evidence>
<evidence type="ECO:0000256" key="4">
    <source>
        <dbReference type="SAM" id="SignalP"/>
    </source>
</evidence>
<sequence length="771" mass="87899">MKKSGYVIILILLSILSFSQVQAQHSFTLNGVITDAKTGEDLIGASVAVFESGFGTFSNNYGFYSLTLKKNTYKIVVSYIGYQTLKKEIDLSKNTKLNFLLNPSSEQLSEIVVNPEKRDANITSINMSTERLNIKQIEYIPVLFGEKDILKTIQLLPGISTTSEGSSGFSVRGGSVDQNLILLDEAPIYSASHLMGFFSVFNSDALKDISVYKGGIPAQFGGRISSVLDISMRDGNSKKFSASGGIGLISSRLTMEGPIGKNEKTSFIVSGRRSYADWVARGGGFVESDMILYFYDLNAKINHKINDNNRIYMSGYLGKDKFGYEKMGTDWGNTTATLRWNHIWNSKLFSNTTLIYSDYDYGFKITDEASMSSGIEDYKLKQDFSLYKTPDNTLKFGFSTTLHIFNPGKLILEDVEKENLLMERKQGLESAVYFTNYRKINDKLSLDYGLRLSMFNQFGEGWQNTFDNNNNKTDSVWFNNGELMQSYFEYEPRMSASYQLADNKALKMSYNRTAQYLHLLSNSTSSQPTDTWIPSTNNIKPLTAGQFAIGYFQNFLNNKYEFAVESYYKRLKNVTDYEDGTDILLNEAIESNILSGDGRTFGLEFLLKKKYGKFNGWISYTLSRSEKKIDEINAGKWYPTKYDKTHDISVVTAYKINKRIYLSANWVYYTGNAVTFPSGQYTYNQQIFPYYTERNGYRMPNYHRLDLNFHLDGKMEKRFETSWDFSIYNAYNKYNAYTIIFGESETQTGTTEATKFSLFGIVPSVTWNFNF</sequence>
<comment type="caution">
    <text evidence="6">The sequence shown here is derived from an EMBL/GenBank/DDBJ whole genome shotgun (WGS) entry which is preliminary data.</text>
</comment>
<evidence type="ECO:0000256" key="3">
    <source>
        <dbReference type="ARBA" id="ARBA00023237"/>
    </source>
</evidence>
<accession>A0A9X3J788</accession>
<feature type="chain" id="PRO_5040745399" evidence="4">
    <location>
        <begin position="24"/>
        <end position="771"/>
    </location>
</feature>